<dbReference type="Gene3D" id="3.55.50.30">
    <property type="match status" value="1"/>
</dbReference>
<dbReference type="GO" id="GO:0009306">
    <property type="term" value="P:protein secretion"/>
    <property type="evidence" value="ECO:0007669"/>
    <property type="project" value="TreeGrafter"/>
</dbReference>
<organism evidence="1 2">
    <name type="scientific">Trinickia dabaoshanensis</name>
    <dbReference type="NCBI Taxonomy" id="564714"/>
    <lineage>
        <taxon>Bacteria</taxon>
        <taxon>Pseudomonadati</taxon>
        <taxon>Pseudomonadota</taxon>
        <taxon>Betaproteobacteria</taxon>
        <taxon>Burkholderiales</taxon>
        <taxon>Burkholderiaceae</taxon>
        <taxon>Trinickia</taxon>
    </lineage>
</organism>
<keyword evidence="2" id="KW-1185">Reference proteome</keyword>
<dbReference type="EMBL" id="PNYA01000003">
    <property type="protein sequence ID" value="PMS22572.1"/>
    <property type="molecule type" value="Genomic_DNA"/>
</dbReference>
<protein>
    <submittedName>
        <fullName evidence="1">Type II/III secretion system family protein</fullName>
    </submittedName>
</protein>
<proteinExistence type="predicted"/>
<comment type="caution">
    <text evidence="1">The sequence shown here is derived from an EMBL/GenBank/DDBJ whole genome shotgun (WGS) entry which is preliminary data.</text>
</comment>
<evidence type="ECO:0000313" key="1">
    <source>
        <dbReference type="EMBL" id="PMS22572.1"/>
    </source>
</evidence>
<dbReference type="PANTHER" id="PTHR30332">
    <property type="entry name" value="PROBABLE GENERAL SECRETION PATHWAY PROTEIN D"/>
    <property type="match status" value="1"/>
</dbReference>
<dbReference type="InterPro" id="IPR038591">
    <property type="entry name" value="NolW-like_sf"/>
</dbReference>
<gene>
    <name evidence="1" type="ORF">C0Z18_04415</name>
</gene>
<dbReference type="OrthoDB" id="9779724at2"/>
<dbReference type="PANTHER" id="PTHR30332:SF5">
    <property type="entry name" value="SPI-1 TYPE 3 SECRETION SYSTEM SECRETIN"/>
    <property type="match status" value="1"/>
</dbReference>
<dbReference type="AlphaFoldDB" id="A0A2N7VZI4"/>
<name>A0A2N7VZI4_9BURK</name>
<dbReference type="Proteomes" id="UP000235616">
    <property type="component" value="Unassembled WGS sequence"/>
</dbReference>
<sequence length="457" mass="48162">MLACAACMQAVAAPVDWAGQRFVYRTDGASVADALHVLAAGQQLPLRIDGPVQGVVSGRFSMPPQRFLDVLGRSYGFVWYYDGAALRISPASAQQHIAIRPNFVSASALRASLEQAGVTDSHFPLAVDALAQTVDVKGPATYVARIRDAAERFEHDARKRVRTSVRVFRLTLAHAADEIRMIDGRRIVVPGAATLLRRRFEPHAAPLAGPDAVQAPGAGSTEVVQFDEGLPAIEADAATNSILIRDKADRIDADGALVADLDQPARLVSVQTWVIDVDADAFGSLAAALPPALSATGSASSDAASFGVAPDRGRALLAQLQALAASGQAGIEVSQTALTQDRSPAVIDRHEARLVQREQDGESGDGGGADGSADLWLSVEPVVDGVAESVQRIGLRVELGHRDDARRYRSVDASVAPGECLVVEGAPRRVAPASDSDESGKGRLRRRLVLLVPRVAA</sequence>
<dbReference type="GO" id="GO:0015627">
    <property type="term" value="C:type II protein secretion system complex"/>
    <property type="evidence" value="ECO:0007669"/>
    <property type="project" value="TreeGrafter"/>
</dbReference>
<evidence type="ECO:0000313" key="2">
    <source>
        <dbReference type="Proteomes" id="UP000235616"/>
    </source>
</evidence>
<dbReference type="InterPro" id="IPR050810">
    <property type="entry name" value="Bact_Secretion_Sys_Channel"/>
</dbReference>
<dbReference type="Gene3D" id="3.30.1370.120">
    <property type="match status" value="2"/>
</dbReference>
<accession>A0A2N7VZI4</accession>
<reference evidence="1 2" key="1">
    <citation type="submission" date="2018-01" db="EMBL/GenBank/DDBJ databases">
        <title>Whole genome analyses suggest that Burkholderia sensu lato contains two further novel genera in the rhizoxinica-symbiotica group Mycetohabitans gen. nov., and Trinickia gen. nov.: implications for the evolution of diazotrophy and nodulation in the Burkholderiaceae.</title>
        <authorList>
            <person name="Estrada-de los Santos P."/>
            <person name="Palmer M."/>
            <person name="Chavez-Ramirez B."/>
            <person name="Beukes C."/>
            <person name="Steenkamp E.T."/>
            <person name="Hirsch A.M."/>
            <person name="Manyaka P."/>
            <person name="Maluk M."/>
            <person name="Lafos M."/>
            <person name="Crook M."/>
            <person name="Gross E."/>
            <person name="Simon M.F."/>
            <person name="Bueno dos Reis Junior F."/>
            <person name="Poole P.S."/>
            <person name="Venter S.N."/>
            <person name="James E.K."/>
        </authorList>
    </citation>
    <scope>NUCLEOTIDE SEQUENCE [LARGE SCALE GENOMIC DNA]</scope>
    <source>
        <strain evidence="1 2">GIMN1.004</strain>
    </source>
</reference>